<dbReference type="EMBL" id="LAZR01066790">
    <property type="protein sequence ID" value="KKK52882.1"/>
    <property type="molecule type" value="Genomic_DNA"/>
</dbReference>
<accession>A0A0F8W7Y1</accession>
<proteinExistence type="predicted"/>
<dbReference type="AlphaFoldDB" id="A0A0F8W7Y1"/>
<organism evidence="1">
    <name type="scientific">marine sediment metagenome</name>
    <dbReference type="NCBI Taxonomy" id="412755"/>
    <lineage>
        <taxon>unclassified sequences</taxon>
        <taxon>metagenomes</taxon>
        <taxon>ecological metagenomes</taxon>
    </lineage>
</organism>
<reference evidence="1" key="1">
    <citation type="journal article" date="2015" name="Nature">
        <title>Complex archaea that bridge the gap between prokaryotes and eukaryotes.</title>
        <authorList>
            <person name="Spang A."/>
            <person name="Saw J.H."/>
            <person name="Jorgensen S.L."/>
            <person name="Zaremba-Niedzwiedzka K."/>
            <person name="Martijn J."/>
            <person name="Lind A.E."/>
            <person name="van Eijk R."/>
            <person name="Schleper C."/>
            <person name="Guy L."/>
            <person name="Ettema T.J."/>
        </authorList>
    </citation>
    <scope>NUCLEOTIDE SEQUENCE</scope>
</reference>
<name>A0A0F8W7Y1_9ZZZZ</name>
<evidence type="ECO:0000313" key="1">
    <source>
        <dbReference type="EMBL" id="KKK52882.1"/>
    </source>
</evidence>
<gene>
    <name evidence="1" type="ORF">LCGC14_3100440</name>
</gene>
<sequence>FLHKRTATRGLTTGFKQGDPIFKTPEYKDYIAHGGGHRFSIDSEAQRTFSAAIEKMGKAGGIAKGVALPFALPEKFVRWMFENYIPKVKYSKYLDTAREQEVKLKRSLTSAVKIDILTLQKRMDRWIIAITGHSQ</sequence>
<comment type="caution">
    <text evidence="1">The sequence shown here is derived from an EMBL/GenBank/DDBJ whole genome shotgun (WGS) entry which is preliminary data.</text>
</comment>
<feature type="non-terminal residue" evidence="1">
    <location>
        <position position="1"/>
    </location>
</feature>
<protein>
    <submittedName>
        <fullName evidence="1">Uncharacterized protein</fullName>
    </submittedName>
</protein>